<name>A0ABQ5W5F4_9HYPH</name>
<dbReference type="EMBL" id="BSNS01000011">
    <property type="protein sequence ID" value="GLQ55087.1"/>
    <property type="molecule type" value="Genomic_DNA"/>
</dbReference>
<evidence type="ECO:0008006" key="3">
    <source>
        <dbReference type="Google" id="ProtNLM"/>
    </source>
</evidence>
<evidence type="ECO:0000313" key="1">
    <source>
        <dbReference type="EMBL" id="GLQ55087.1"/>
    </source>
</evidence>
<dbReference type="Proteomes" id="UP001156691">
    <property type="component" value="Unassembled WGS sequence"/>
</dbReference>
<protein>
    <recommendedName>
        <fullName evidence="3">Cytochrome c domain-containing protein</fullName>
    </recommendedName>
</protein>
<proteinExistence type="predicted"/>
<evidence type="ECO:0000313" key="2">
    <source>
        <dbReference type="Proteomes" id="UP001156691"/>
    </source>
</evidence>
<dbReference type="RefSeq" id="WP_284340525.1">
    <property type="nucleotide sequence ID" value="NZ_BSNS01000011.1"/>
</dbReference>
<accession>A0ABQ5W5F4</accession>
<reference evidence="2" key="1">
    <citation type="journal article" date="2019" name="Int. J. Syst. Evol. Microbiol.">
        <title>The Global Catalogue of Microorganisms (GCM) 10K type strain sequencing project: providing services to taxonomists for standard genome sequencing and annotation.</title>
        <authorList>
            <consortium name="The Broad Institute Genomics Platform"/>
            <consortium name="The Broad Institute Genome Sequencing Center for Infectious Disease"/>
            <person name="Wu L."/>
            <person name="Ma J."/>
        </authorList>
    </citation>
    <scope>NUCLEOTIDE SEQUENCE [LARGE SCALE GENOMIC DNA]</scope>
    <source>
        <strain evidence="2">NBRC 112416</strain>
    </source>
</reference>
<sequence>MVDFWRAVRAWGLPVAFTLAGVVTGIGAPAEEESVHAEHRGVGVEEVQALEALPPENLPDVEILPDRSLFVRHPDFLAGLSFAAVMDQLAASAEVADGKALFRQWWSTIVPGTAEEVAAGLACPGLGVTVAVPTLNSFPMLCDPQFAAIAAIADPLGETSETPPFRIIGAVNRIDLREPGTDTPDCGEYRVITAWNPQWPGWPALGDPTIEMFMNFEAIIPDKDGDGQLCAAIQEFWARFSNADTTGTIPIDAAVADALARFYLEGGRLTPDGRLLPPDAAEDGFDLGPVLHADNLGRDPVDVRGQIRVNTRTSQVWVLREFEFAHEGDTSRIVAMPTGGSIDPTAFSGGTPENARLAISLQLGYDDFMVPDINRFHLTFDASIQASQMVIPRNLTQIPTYTRTLHMPTNDVRRVIMDKAGTNPSIIRLETLSCSGCHHNVADSSVANFVDHTGRPVKWPGSLKFTHISPELGTDGGYEISDLVKCTALPHREAVMRAELGRPVADPTPETDPPAGCEIHYIFDE</sequence>
<comment type="caution">
    <text evidence="1">The sequence shown here is derived from an EMBL/GenBank/DDBJ whole genome shotgun (WGS) entry which is preliminary data.</text>
</comment>
<organism evidence="1 2">
    <name type="scientific">Devosia nitrariae</name>
    <dbReference type="NCBI Taxonomy" id="2071872"/>
    <lineage>
        <taxon>Bacteria</taxon>
        <taxon>Pseudomonadati</taxon>
        <taxon>Pseudomonadota</taxon>
        <taxon>Alphaproteobacteria</taxon>
        <taxon>Hyphomicrobiales</taxon>
        <taxon>Devosiaceae</taxon>
        <taxon>Devosia</taxon>
    </lineage>
</organism>
<gene>
    <name evidence="1" type="ORF">GCM10010862_23460</name>
</gene>
<keyword evidence="2" id="KW-1185">Reference proteome</keyword>